<keyword evidence="1" id="KW-0175">Coiled coil</keyword>
<dbReference type="AlphaFoldDB" id="A0A7M7P635"/>
<sequence length="357" mass="39449">MFKKMKKQIEEKESKSPLRPPDQKKGINQPVKSPGVGNTSTSSTPSSTPESKHDRDSLNSRRPQTPNDKTPTGAEARPRTPSTSTSPGTPNQGPRSQINTSSAPEAEQAIIKQSASLENAATPPRSKQAAPPSLGESPLFPQYQAPASVYEAPSDTESEMEDAGLSMDAMRKEELFQRYKVMERSLGKYKGRYKEVTSAYRDLQKENEKIKNIMTQTQDKALRRISELKEAAELDRGAKVHMEETFRLSLEEKDEMVKVLQTQVKLLKTGKVVDDVDGADRPPASPSTPGEGDAATTETVNNLKEKVKRLETLLGKCKETIGKNKERTAQLVSEKDATSKELEQLKNTALFCYSLPN</sequence>
<feature type="compositionally biased region" description="Basic and acidic residues" evidence="2">
    <location>
        <begin position="7"/>
        <end position="25"/>
    </location>
</feature>
<reference evidence="3" key="2">
    <citation type="submission" date="2021-01" db="UniProtKB">
        <authorList>
            <consortium name="EnsemblMetazoa"/>
        </authorList>
    </citation>
    <scope>IDENTIFICATION</scope>
</reference>
<evidence type="ECO:0000313" key="4">
    <source>
        <dbReference type="Proteomes" id="UP000007110"/>
    </source>
</evidence>
<evidence type="ECO:0000256" key="2">
    <source>
        <dbReference type="SAM" id="MobiDB-lite"/>
    </source>
</evidence>
<feature type="compositionally biased region" description="Polar residues" evidence="2">
    <location>
        <begin position="60"/>
        <end position="70"/>
    </location>
</feature>
<dbReference type="OrthoDB" id="28818at2759"/>
<feature type="coiled-coil region" evidence="1">
    <location>
        <begin position="193"/>
        <end position="220"/>
    </location>
</feature>
<evidence type="ECO:0000256" key="1">
    <source>
        <dbReference type="SAM" id="Coils"/>
    </source>
</evidence>
<feature type="compositionally biased region" description="Basic and acidic residues" evidence="2">
    <location>
        <begin position="271"/>
        <end position="280"/>
    </location>
</feature>
<dbReference type="OMA" id="KFERRAF"/>
<dbReference type="GeneID" id="100892739"/>
<proteinExistence type="predicted"/>
<reference evidence="4" key="1">
    <citation type="submission" date="2015-02" db="EMBL/GenBank/DDBJ databases">
        <title>Genome sequencing for Strongylocentrotus purpuratus.</title>
        <authorList>
            <person name="Murali S."/>
            <person name="Liu Y."/>
            <person name="Vee V."/>
            <person name="English A."/>
            <person name="Wang M."/>
            <person name="Skinner E."/>
            <person name="Han Y."/>
            <person name="Muzny D.M."/>
            <person name="Worley K.C."/>
            <person name="Gibbs R.A."/>
        </authorList>
    </citation>
    <scope>NUCLEOTIDE SEQUENCE</scope>
</reference>
<accession>A0A7M7P635</accession>
<dbReference type="PANTHER" id="PTHR19327:SF0">
    <property type="entry name" value="GOLGIN SUBFAMILY A MEMBER 4"/>
    <property type="match status" value="1"/>
</dbReference>
<protein>
    <submittedName>
        <fullName evidence="3">Uncharacterized protein</fullName>
    </submittedName>
</protein>
<dbReference type="Proteomes" id="UP000007110">
    <property type="component" value="Unassembled WGS sequence"/>
</dbReference>
<organism evidence="3 4">
    <name type="scientific">Strongylocentrotus purpuratus</name>
    <name type="common">Purple sea urchin</name>
    <dbReference type="NCBI Taxonomy" id="7668"/>
    <lineage>
        <taxon>Eukaryota</taxon>
        <taxon>Metazoa</taxon>
        <taxon>Echinodermata</taxon>
        <taxon>Eleutherozoa</taxon>
        <taxon>Echinozoa</taxon>
        <taxon>Echinoidea</taxon>
        <taxon>Euechinoidea</taxon>
        <taxon>Echinacea</taxon>
        <taxon>Camarodonta</taxon>
        <taxon>Echinidea</taxon>
        <taxon>Strongylocentrotidae</taxon>
        <taxon>Strongylocentrotus</taxon>
    </lineage>
</organism>
<feature type="compositionally biased region" description="Low complexity" evidence="2">
    <location>
        <begin position="39"/>
        <end position="49"/>
    </location>
</feature>
<feature type="region of interest" description="Disordered" evidence="2">
    <location>
        <begin position="1"/>
        <end position="163"/>
    </location>
</feature>
<dbReference type="Gene3D" id="1.20.58.60">
    <property type="match status" value="1"/>
</dbReference>
<feature type="region of interest" description="Disordered" evidence="2">
    <location>
        <begin position="271"/>
        <end position="301"/>
    </location>
</feature>
<dbReference type="PANTHER" id="PTHR19327">
    <property type="entry name" value="GOLGIN"/>
    <property type="match status" value="1"/>
</dbReference>
<name>A0A7M7P635_STRPU</name>
<dbReference type="RefSeq" id="XP_030846607.1">
    <property type="nucleotide sequence ID" value="XM_030990747.1"/>
</dbReference>
<feature type="compositionally biased region" description="Basic and acidic residues" evidence="2">
    <location>
        <begin position="50"/>
        <end position="59"/>
    </location>
</feature>
<dbReference type="KEGG" id="spu:100892739"/>
<evidence type="ECO:0000313" key="3">
    <source>
        <dbReference type="EnsemblMetazoa" id="XP_030846607"/>
    </source>
</evidence>
<feature type="compositionally biased region" description="Low complexity" evidence="2">
    <location>
        <begin position="79"/>
        <end position="90"/>
    </location>
</feature>
<dbReference type="InParanoid" id="A0A7M7P635"/>
<feature type="compositionally biased region" description="Polar residues" evidence="2">
    <location>
        <begin position="91"/>
        <end position="103"/>
    </location>
</feature>
<dbReference type="EnsemblMetazoa" id="XM_030990747">
    <property type="protein sequence ID" value="XP_030846607"/>
    <property type="gene ID" value="LOC100892739"/>
</dbReference>
<keyword evidence="4" id="KW-1185">Reference proteome</keyword>